<evidence type="ECO:0000256" key="4">
    <source>
        <dbReference type="ARBA" id="ARBA00022753"/>
    </source>
</evidence>
<evidence type="ECO:0000256" key="1">
    <source>
        <dbReference type="ARBA" id="ARBA00004177"/>
    </source>
</evidence>
<dbReference type="Proteomes" id="UP001642483">
    <property type="component" value="Unassembled WGS sequence"/>
</dbReference>
<gene>
    <name evidence="8" type="ORF">CVLEPA_LOCUS15324</name>
</gene>
<keyword evidence="4" id="KW-0967">Endosome</keyword>
<evidence type="ECO:0000256" key="6">
    <source>
        <dbReference type="ARBA" id="ARBA00023838"/>
    </source>
</evidence>
<feature type="region of interest" description="Disordered" evidence="7">
    <location>
        <begin position="51"/>
        <end position="73"/>
    </location>
</feature>
<dbReference type="EMBL" id="CAWYQH010000097">
    <property type="protein sequence ID" value="CAK8684337.1"/>
    <property type="molecule type" value="Genomic_DNA"/>
</dbReference>
<feature type="region of interest" description="Disordered" evidence="7">
    <location>
        <begin position="86"/>
        <end position="117"/>
    </location>
</feature>
<evidence type="ECO:0000313" key="9">
    <source>
        <dbReference type="Proteomes" id="UP001642483"/>
    </source>
</evidence>
<feature type="compositionally biased region" description="Polar residues" evidence="7">
    <location>
        <begin position="86"/>
        <end position="95"/>
    </location>
</feature>
<comment type="similarity">
    <text evidence="2">Belongs to the VPS35L family.</text>
</comment>
<evidence type="ECO:0000256" key="3">
    <source>
        <dbReference type="ARBA" id="ARBA00022448"/>
    </source>
</evidence>
<evidence type="ECO:0000313" key="8">
    <source>
        <dbReference type="EMBL" id="CAK8684337.1"/>
    </source>
</evidence>
<keyword evidence="9" id="KW-1185">Reference proteome</keyword>
<dbReference type="InterPro" id="IPR029705">
    <property type="entry name" value="VPS35L"/>
</dbReference>
<dbReference type="PANTHER" id="PTHR13673">
    <property type="entry name" value="ESOPHAGEAL CANCER ASSOCIATED PROTEIN"/>
    <property type="match status" value="1"/>
</dbReference>
<evidence type="ECO:0000256" key="5">
    <source>
        <dbReference type="ARBA" id="ARBA00022927"/>
    </source>
</evidence>
<name>A0ABP0FXN3_CLALP</name>
<sequence length="944" mass="105869">MDSVKYAWKPRKFNYLKIAEKNRLKSTRLTTADYHPLKSITVTSTSALKVKHSDGKSTYSEAKGTKKKKEPEVADFVDPLSALTLTDPLSSSQESPAKAIKQQEDVRGEDESEDDFEPWTSREFVKLTMASASAKNVPKRYQSGASVSDKLKDRLGELDDFEEGGFMEMQNLNQQEFMERITMLNETLTEAWNENLKVKALKIAIQSAKLLGNTAIMQFYPSKFVLVTNLLDTFGSLVLRRIFSMCKGIDKDNIDADKVPENAREICMNWLLKIASIRELLPRIYIEAATLHCSSFLKIGESKSTLLRLTSMARGIGDPLVATYFRTYLCHVGQLYLPKFQGHLKPNLYDFIVTYKQVHTASVQNVMATQKLDMPTYLSLYKPALEWMISCLAHKAHEATLNEVTERCYKNISSLLLLNCCITAFNAEYVATRALSFCSIFNGSQDTLFPKYVVYQTLGEKVVKADPPEAERLPLLNEVWKVLVKIRNPEHYMACAMIWVEYVAKNFAKKEVNTVLNDIIKHLTPDRAFKRFYPQLKSVVGTILSHTNNFSDIFAMEKFLPFLDLFQKDERKEEVCQMIAESFISNQEQALSDPIAINGLMYVCKAMHDSINALSMEGKKTLVSSLVSGVVLKISFGKDFEQQLSFYVECRASFRGLDTVLACLVHAVNKLSAKVTSIVKGNHTRKTAAFVRACTAYSFITIPSLIDIHSRLLLYLESGQVALISQCITQADAMYKSAISMIFELASVKDSKSVFSQNLLCNFVTNFLSSLLTVPDNTEKGVLYLLRGLLNVISDSSAVVNLDTKCLIFIKVLSVLTAYGQDQYIYHVDKVDSNENLYSSDPKFLAEINSIGTTVLDEILGYLVSPVAPPEMKAQSACAFHLFETVMAHADLDDESMQHLAATSWGISNQDGQNKNAARMLAEFKKSGGVYQKIASVIQSQPQA</sequence>
<protein>
    <recommendedName>
        <fullName evidence="6">VPS35 endosomal protein-sorting factor-like</fullName>
    </recommendedName>
</protein>
<keyword evidence="5" id="KW-0653">Protein transport</keyword>
<comment type="subcellular location">
    <subcellularLocation>
        <location evidence="1">Endosome</location>
    </subcellularLocation>
</comment>
<organism evidence="8 9">
    <name type="scientific">Clavelina lepadiformis</name>
    <name type="common">Light-bulb sea squirt</name>
    <name type="synonym">Ascidia lepadiformis</name>
    <dbReference type="NCBI Taxonomy" id="159417"/>
    <lineage>
        <taxon>Eukaryota</taxon>
        <taxon>Metazoa</taxon>
        <taxon>Chordata</taxon>
        <taxon>Tunicata</taxon>
        <taxon>Ascidiacea</taxon>
        <taxon>Aplousobranchia</taxon>
        <taxon>Clavelinidae</taxon>
        <taxon>Clavelina</taxon>
    </lineage>
</organism>
<comment type="caution">
    <text evidence="8">The sequence shown here is derived from an EMBL/GenBank/DDBJ whole genome shotgun (WGS) entry which is preliminary data.</text>
</comment>
<feature type="compositionally biased region" description="Acidic residues" evidence="7">
    <location>
        <begin position="107"/>
        <end position="117"/>
    </location>
</feature>
<evidence type="ECO:0000256" key="7">
    <source>
        <dbReference type="SAM" id="MobiDB-lite"/>
    </source>
</evidence>
<keyword evidence="3" id="KW-0813">Transport</keyword>
<reference evidence="8 9" key="1">
    <citation type="submission" date="2024-02" db="EMBL/GenBank/DDBJ databases">
        <authorList>
            <person name="Daric V."/>
            <person name="Darras S."/>
        </authorList>
    </citation>
    <scope>NUCLEOTIDE SEQUENCE [LARGE SCALE GENOMIC DNA]</scope>
</reference>
<accession>A0ABP0FXN3</accession>
<dbReference type="PANTHER" id="PTHR13673:SF0">
    <property type="entry name" value="VPS35 ENDOSOMAL PROTEIN-SORTING FACTOR-LIKE"/>
    <property type="match status" value="1"/>
</dbReference>
<evidence type="ECO:0000256" key="2">
    <source>
        <dbReference type="ARBA" id="ARBA00010704"/>
    </source>
</evidence>
<proteinExistence type="inferred from homology"/>